<dbReference type="AlphaFoldDB" id="A0A2G8L3G6"/>
<dbReference type="OrthoDB" id="7866065at2759"/>
<evidence type="ECO:0000256" key="13">
    <source>
        <dbReference type="SAM" id="SignalP"/>
    </source>
</evidence>
<dbReference type="GO" id="GO:0009897">
    <property type="term" value="C:external side of plasma membrane"/>
    <property type="evidence" value="ECO:0007669"/>
    <property type="project" value="TreeGrafter"/>
</dbReference>
<keyword evidence="5" id="KW-0165">Cleavage on pair of basic residues</keyword>
<dbReference type="GO" id="GO:0005789">
    <property type="term" value="C:endoplasmic reticulum membrane"/>
    <property type="evidence" value="ECO:0007669"/>
    <property type="project" value="UniProtKB-SubCell"/>
</dbReference>
<evidence type="ECO:0000256" key="3">
    <source>
        <dbReference type="ARBA" id="ARBA00004373"/>
    </source>
</evidence>
<dbReference type="EMBL" id="MRZV01000234">
    <property type="protein sequence ID" value="PIK54806.1"/>
    <property type="molecule type" value="Genomic_DNA"/>
</dbReference>
<sequence length="339" mass="37790">MAAAMKQGTILCAILLLLGDFILADDCLLEVVRDPVSQFKSKTSHIPAIEISDVIALSLGMSTEPVSYTGLQSSDIFHRPCATLSLVWEVTPGILDTCSMSQHESISFRTVRDYILSQFGEEGPVVVDYASNIKLTKTPKALDGSLKSIPRTLDGMLETLQQEDTVLHSNDVGSLNASKSADLNFLSELQLIKKFLIKWTPDLYTFVLTGLREIQEEYGLDSSQAEDAAKVMNEFLSKIYKELDSLYKNNILITVIKVQKSPSLRRMIRQATPTEAPPAEPDYNLATNYSSEFPYMFNIILWLVVIFAVSVFAVSYLIGSMDPGDTIIYRMTSQRIKME</sequence>
<name>A0A2G8L3G6_STIJA</name>
<dbReference type="Proteomes" id="UP000230750">
    <property type="component" value="Unassembled WGS sequence"/>
</dbReference>
<organism evidence="16 17">
    <name type="scientific">Stichopus japonicus</name>
    <name type="common">Sea cucumber</name>
    <dbReference type="NCBI Taxonomy" id="307972"/>
    <lineage>
        <taxon>Eukaryota</taxon>
        <taxon>Metazoa</taxon>
        <taxon>Echinodermata</taxon>
        <taxon>Eleutherozoa</taxon>
        <taxon>Echinozoa</taxon>
        <taxon>Holothuroidea</taxon>
        <taxon>Aspidochirotacea</taxon>
        <taxon>Aspidochirotida</taxon>
        <taxon>Stichopodidae</taxon>
        <taxon>Apostichopus</taxon>
    </lineage>
</organism>
<dbReference type="GO" id="GO:0031982">
    <property type="term" value="C:vesicle"/>
    <property type="evidence" value="ECO:0007669"/>
    <property type="project" value="UniProtKB-SubCell"/>
</dbReference>
<evidence type="ECO:0000256" key="9">
    <source>
        <dbReference type="ARBA" id="ARBA00022989"/>
    </source>
</evidence>
<feature type="domain" description="Renin receptor N-terminal" evidence="15">
    <location>
        <begin position="34"/>
        <end position="259"/>
    </location>
</feature>
<comment type="subcellular location">
    <subcellularLocation>
        <location evidence="2">Cell membrane</location>
        <topology evidence="2">Single-pass type I membrane protein</topology>
    </subcellularLocation>
    <subcellularLocation>
        <location evidence="1">Endoplasmic reticulum membrane</location>
        <topology evidence="1">Single-pass type I membrane protein</topology>
    </subcellularLocation>
    <subcellularLocation>
        <location evidence="3">Vesicle</location>
    </subcellularLocation>
</comment>
<evidence type="ECO:0000256" key="11">
    <source>
        <dbReference type="ARBA" id="ARBA00023170"/>
    </source>
</evidence>
<evidence type="ECO:0000313" key="16">
    <source>
        <dbReference type="EMBL" id="PIK54806.1"/>
    </source>
</evidence>
<dbReference type="Pfam" id="PF25294">
    <property type="entry name" value="RENR_N"/>
    <property type="match status" value="1"/>
</dbReference>
<dbReference type="PANTHER" id="PTHR13351">
    <property type="entry name" value="RENIN RECEPTOR"/>
    <property type="match status" value="1"/>
</dbReference>
<evidence type="ECO:0000256" key="4">
    <source>
        <dbReference type="ARBA" id="ARBA00022475"/>
    </source>
</evidence>
<evidence type="ECO:0000259" key="15">
    <source>
        <dbReference type="Pfam" id="PF25294"/>
    </source>
</evidence>
<dbReference type="InterPro" id="IPR057318">
    <property type="entry name" value="RENR_N"/>
</dbReference>
<dbReference type="GO" id="GO:0098588">
    <property type="term" value="C:bounding membrane of organelle"/>
    <property type="evidence" value="ECO:0007669"/>
    <property type="project" value="UniProtKB-ARBA"/>
</dbReference>
<evidence type="ECO:0000313" key="17">
    <source>
        <dbReference type="Proteomes" id="UP000230750"/>
    </source>
</evidence>
<protein>
    <submittedName>
        <fullName evidence="16">Putative renin receptor</fullName>
    </submittedName>
</protein>
<evidence type="ECO:0000256" key="6">
    <source>
        <dbReference type="ARBA" id="ARBA00022692"/>
    </source>
</evidence>
<dbReference type="InterPro" id="IPR012493">
    <property type="entry name" value="Renin_rcpt"/>
</dbReference>
<keyword evidence="10 12" id="KW-0472">Membrane</keyword>
<keyword evidence="7 13" id="KW-0732">Signal</keyword>
<feature type="transmembrane region" description="Helical" evidence="12">
    <location>
        <begin position="295"/>
        <end position="318"/>
    </location>
</feature>
<keyword evidence="11 16" id="KW-0675">Receptor</keyword>
<keyword evidence="8" id="KW-0256">Endoplasmic reticulum</keyword>
<feature type="domain" description="Renin receptor-like C-terminal transmembrane spanning segment" evidence="14">
    <location>
        <begin position="269"/>
        <end position="338"/>
    </location>
</feature>
<evidence type="ECO:0000259" key="14">
    <source>
        <dbReference type="Pfam" id="PF07850"/>
    </source>
</evidence>
<dbReference type="PANTHER" id="PTHR13351:SF1">
    <property type="entry name" value="RENIN RECEPTOR"/>
    <property type="match status" value="1"/>
</dbReference>
<dbReference type="GO" id="GO:0038023">
    <property type="term" value="F:signaling receptor activity"/>
    <property type="evidence" value="ECO:0007669"/>
    <property type="project" value="InterPro"/>
</dbReference>
<feature type="signal peptide" evidence="13">
    <location>
        <begin position="1"/>
        <end position="24"/>
    </location>
</feature>
<accession>A0A2G8L3G6</accession>
<comment type="caution">
    <text evidence="16">The sequence shown here is derived from an EMBL/GenBank/DDBJ whole genome shotgun (WGS) entry which is preliminary data.</text>
</comment>
<dbReference type="STRING" id="307972.A0A2G8L3G6"/>
<gene>
    <name evidence="16" type="ORF">BSL78_08328</name>
</gene>
<dbReference type="Pfam" id="PF07850">
    <property type="entry name" value="Renin_r"/>
    <property type="match status" value="1"/>
</dbReference>
<evidence type="ECO:0000256" key="7">
    <source>
        <dbReference type="ARBA" id="ARBA00022729"/>
    </source>
</evidence>
<feature type="chain" id="PRO_5013560343" evidence="13">
    <location>
        <begin position="25"/>
        <end position="339"/>
    </location>
</feature>
<dbReference type="GO" id="GO:0030177">
    <property type="term" value="P:positive regulation of Wnt signaling pathway"/>
    <property type="evidence" value="ECO:0007669"/>
    <property type="project" value="TreeGrafter"/>
</dbReference>
<evidence type="ECO:0000256" key="5">
    <source>
        <dbReference type="ARBA" id="ARBA00022685"/>
    </source>
</evidence>
<dbReference type="InterPro" id="IPR056780">
    <property type="entry name" value="Renin_r_C"/>
</dbReference>
<keyword evidence="6 12" id="KW-0812">Transmembrane</keyword>
<keyword evidence="9 12" id="KW-1133">Transmembrane helix</keyword>
<keyword evidence="4" id="KW-1003">Cell membrane</keyword>
<evidence type="ECO:0000256" key="1">
    <source>
        <dbReference type="ARBA" id="ARBA00004115"/>
    </source>
</evidence>
<proteinExistence type="predicted"/>
<evidence type="ECO:0000256" key="8">
    <source>
        <dbReference type="ARBA" id="ARBA00022824"/>
    </source>
</evidence>
<keyword evidence="17" id="KW-1185">Reference proteome</keyword>
<evidence type="ECO:0000256" key="12">
    <source>
        <dbReference type="SAM" id="Phobius"/>
    </source>
</evidence>
<evidence type="ECO:0000256" key="2">
    <source>
        <dbReference type="ARBA" id="ARBA00004251"/>
    </source>
</evidence>
<evidence type="ECO:0000256" key="10">
    <source>
        <dbReference type="ARBA" id="ARBA00023136"/>
    </source>
</evidence>
<reference evidence="16 17" key="1">
    <citation type="journal article" date="2017" name="PLoS Biol.">
        <title>The sea cucumber genome provides insights into morphological evolution and visceral regeneration.</title>
        <authorList>
            <person name="Zhang X."/>
            <person name="Sun L."/>
            <person name="Yuan J."/>
            <person name="Sun Y."/>
            <person name="Gao Y."/>
            <person name="Zhang L."/>
            <person name="Li S."/>
            <person name="Dai H."/>
            <person name="Hamel J.F."/>
            <person name="Liu C."/>
            <person name="Yu Y."/>
            <person name="Liu S."/>
            <person name="Lin W."/>
            <person name="Guo K."/>
            <person name="Jin S."/>
            <person name="Xu P."/>
            <person name="Storey K.B."/>
            <person name="Huan P."/>
            <person name="Zhang T."/>
            <person name="Zhou Y."/>
            <person name="Zhang J."/>
            <person name="Lin C."/>
            <person name="Li X."/>
            <person name="Xing L."/>
            <person name="Huo D."/>
            <person name="Sun M."/>
            <person name="Wang L."/>
            <person name="Mercier A."/>
            <person name="Li F."/>
            <person name="Yang H."/>
            <person name="Xiang J."/>
        </authorList>
    </citation>
    <scope>NUCLEOTIDE SEQUENCE [LARGE SCALE GENOMIC DNA]</scope>
    <source>
        <strain evidence="16">Shaxun</strain>
        <tissue evidence="16">Muscle</tissue>
    </source>
</reference>